<keyword evidence="3" id="KW-0813">Transport</keyword>
<name>A0A9Q0MYM4_9DIPT</name>
<keyword evidence="9 12" id="KW-0472">Membrane</keyword>
<feature type="transmembrane region" description="Helical" evidence="12">
    <location>
        <begin position="515"/>
        <end position="533"/>
    </location>
</feature>
<accession>A0A9Q0MYM4</accession>
<feature type="transmembrane region" description="Helical" evidence="12">
    <location>
        <begin position="278"/>
        <end position="301"/>
    </location>
</feature>
<feature type="transmembrane region" description="Helical" evidence="12">
    <location>
        <begin position="133"/>
        <end position="157"/>
    </location>
</feature>
<evidence type="ECO:0000256" key="10">
    <source>
        <dbReference type="ARBA" id="ARBA00023201"/>
    </source>
</evidence>
<dbReference type="GO" id="GO:0015293">
    <property type="term" value="F:symporter activity"/>
    <property type="evidence" value="ECO:0007669"/>
    <property type="project" value="TreeGrafter"/>
</dbReference>
<dbReference type="PANTHER" id="PTHR42985">
    <property type="entry name" value="SODIUM-COUPLED MONOCARBOXYLATE TRANSPORTER"/>
    <property type="match status" value="1"/>
</dbReference>
<dbReference type="Gene3D" id="1.20.1730.10">
    <property type="entry name" value="Sodium/glucose cotransporter"/>
    <property type="match status" value="1"/>
</dbReference>
<feature type="transmembrane region" description="Helical" evidence="12">
    <location>
        <begin position="197"/>
        <end position="218"/>
    </location>
</feature>
<feature type="transmembrane region" description="Helical" evidence="12">
    <location>
        <begin position="407"/>
        <end position="428"/>
    </location>
</feature>
<dbReference type="AlphaFoldDB" id="A0A9Q0MYM4"/>
<dbReference type="Pfam" id="PF00474">
    <property type="entry name" value="SSF"/>
    <property type="match status" value="1"/>
</dbReference>
<dbReference type="InterPro" id="IPR051163">
    <property type="entry name" value="Sodium:Solute_Symporter_SSF"/>
</dbReference>
<evidence type="ECO:0000256" key="9">
    <source>
        <dbReference type="ARBA" id="ARBA00023136"/>
    </source>
</evidence>
<evidence type="ECO:0000313" key="13">
    <source>
        <dbReference type="EMBL" id="KAJ6639769.1"/>
    </source>
</evidence>
<dbReference type="GO" id="GO:0006814">
    <property type="term" value="P:sodium ion transport"/>
    <property type="evidence" value="ECO:0007669"/>
    <property type="project" value="UniProtKB-KW"/>
</dbReference>
<dbReference type="PANTHER" id="PTHR42985:SF21">
    <property type="entry name" value="SODIUM-DEPENDENT MULTIVITAMIN TRANSPORTER-LIKE PROTEIN"/>
    <property type="match status" value="1"/>
</dbReference>
<keyword evidence="7" id="KW-0915">Sodium</keyword>
<protein>
    <submittedName>
        <fullName evidence="13">Sodium-coupled monocarboxylate transporter 2</fullName>
    </submittedName>
</protein>
<dbReference type="CDD" id="cd11492">
    <property type="entry name" value="SLC5sbd_NIS-SMVT"/>
    <property type="match status" value="1"/>
</dbReference>
<feature type="transmembrane region" description="Helical" evidence="12">
    <location>
        <begin position="238"/>
        <end position="257"/>
    </location>
</feature>
<organism evidence="13 14">
    <name type="scientific">Pseudolycoriella hygida</name>
    <dbReference type="NCBI Taxonomy" id="35572"/>
    <lineage>
        <taxon>Eukaryota</taxon>
        <taxon>Metazoa</taxon>
        <taxon>Ecdysozoa</taxon>
        <taxon>Arthropoda</taxon>
        <taxon>Hexapoda</taxon>
        <taxon>Insecta</taxon>
        <taxon>Pterygota</taxon>
        <taxon>Neoptera</taxon>
        <taxon>Endopterygota</taxon>
        <taxon>Diptera</taxon>
        <taxon>Nematocera</taxon>
        <taxon>Sciaroidea</taxon>
        <taxon>Sciaridae</taxon>
        <taxon>Pseudolycoriella</taxon>
    </lineage>
</organism>
<feature type="transmembrane region" description="Helical" evidence="12">
    <location>
        <begin position="89"/>
        <end position="112"/>
    </location>
</feature>
<keyword evidence="14" id="KW-1185">Reference proteome</keyword>
<dbReference type="Proteomes" id="UP001151699">
    <property type="component" value="Chromosome X"/>
</dbReference>
<dbReference type="EMBL" id="WJQU01000003">
    <property type="protein sequence ID" value="KAJ6639769.1"/>
    <property type="molecule type" value="Genomic_DNA"/>
</dbReference>
<dbReference type="NCBIfam" id="TIGR00813">
    <property type="entry name" value="sss"/>
    <property type="match status" value="1"/>
</dbReference>
<feature type="transmembrane region" description="Helical" evidence="12">
    <location>
        <begin position="12"/>
        <end position="36"/>
    </location>
</feature>
<evidence type="ECO:0000256" key="8">
    <source>
        <dbReference type="ARBA" id="ARBA00023065"/>
    </source>
</evidence>
<proteinExistence type="inferred from homology"/>
<feature type="transmembrane region" description="Helical" evidence="12">
    <location>
        <begin position="48"/>
        <end position="69"/>
    </location>
</feature>
<keyword evidence="6 12" id="KW-1133">Transmembrane helix</keyword>
<evidence type="ECO:0000256" key="7">
    <source>
        <dbReference type="ARBA" id="ARBA00023053"/>
    </source>
</evidence>
<dbReference type="InterPro" id="IPR038377">
    <property type="entry name" value="Na/Glc_symporter_sf"/>
</dbReference>
<evidence type="ECO:0000256" key="6">
    <source>
        <dbReference type="ARBA" id="ARBA00022989"/>
    </source>
</evidence>
<dbReference type="InterPro" id="IPR001734">
    <property type="entry name" value="Na/solute_symporter"/>
</dbReference>
<keyword evidence="10" id="KW-0739">Sodium transport</keyword>
<dbReference type="OrthoDB" id="6132759at2759"/>
<evidence type="ECO:0000256" key="11">
    <source>
        <dbReference type="RuleBase" id="RU362091"/>
    </source>
</evidence>
<evidence type="ECO:0000256" key="3">
    <source>
        <dbReference type="ARBA" id="ARBA00022448"/>
    </source>
</evidence>
<keyword evidence="4" id="KW-1003">Cell membrane</keyword>
<keyword evidence="5 12" id="KW-0812">Transmembrane</keyword>
<evidence type="ECO:0000256" key="12">
    <source>
        <dbReference type="SAM" id="Phobius"/>
    </source>
</evidence>
<evidence type="ECO:0000256" key="2">
    <source>
        <dbReference type="ARBA" id="ARBA00006434"/>
    </source>
</evidence>
<feature type="transmembrane region" description="Helical" evidence="12">
    <location>
        <begin position="440"/>
        <end position="458"/>
    </location>
</feature>
<dbReference type="GO" id="GO:0005886">
    <property type="term" value="C:plasma membrane"/>
    <property type="evidence" value="ECO:0007669"/>
    <property type="project" value="UniProtKB-SubCell"/>
</dbReference>
<reference evidence="13" key="1">
    <citation type="submission" date="2022-07" db="EMBL/GenBank/DDBJ databases">
        <authorList>
            <person name="Trinca V."/>
            <person name="Uliana J.V.C."/>
            <person name="Torres T.T."/>
            <person name="Ward R.J."/>
            <person name="Monesi N."/>
        </authorList>
    </citation>
    <scope>NUCLEOTIDE SEQUENCE</scope>
    <source>
        <strain evidence="13">HSMRA1968</strain>
        <tissue evidence="13">Whole embryos</tissue>
    </source>
</reference>
<evidence type="ECO:0000256" key="4">
    <source>
        <dbReference type="ARBA" id="ARBA00022475"/>
    </source>
</evidence>
<gene>
    <name evidence="13" type="primary">SLC5A12_2</name>
    <name evidence="13" type="ORF">Bhyg_12516</name>
</gene>
<feature type="transmembrane region" description="Helical" evidence="12">
    <location>
        <begin position="382"/>
        <end position="401"/>
    </location>
</feature>
<comment type="subcellular location">
    <subcellularLocation>
        <location evidence="1">Cell membrane</location>
        <topology evidence="1">Multi-pass membrane protein</topology>
    </subcellularLocation>
</comment>
<evidence type="ECO:0000256" key="5">
    <source>
        <dbReference type="ARBA" id="ARBA00022692"/>
    </source>
</evidence>
<evidence type="ECO:0000313" key="14">
    <source>
        <dbReference type="Proteomes" id="UP001151699"/>
    </source>
</evidence>
<comment type="similarity">
    <text evidence="2 11">Belongs to the sodium:solute symporter (SSF) (TC 2.A.21) family.</text>
</comment>
<evidence type="ECO:0000256" key="1">
    <source>
        <dbReference type="ARBA" id="ARBA00004651"/>
    </source>
</evidence>
<keyword evidence="8" id="KW-0406">Ion transport</keyword>
<comment type="caution">
    <text evidence="13">The sequence shown here is derived from an EMBL/GenBank/DDBJ whole genome shotgun (WGS) entry which is preliminary data.</text>
</comment>
<dbReference type="PROSITE" id="PS50283">
    <property type="entry name" value="NA_SOLUT_SYMP_3"/>
    <property type="match status" value="1"/>
</dbReference>
<sequence length="561" mass="61651">MNSSDDDGILQFTIYDYVTSVALLTLSALIGIYYGFMTKQKQNNPNEYLLGSKSIGLFPISISLIVWQISGMTLLGLPVEVYTNGTQQWASIISVIAVGLALHYIYLPVFYASQCTTCFTYLELRFDKHVKNLVSLLYTISMLLFIPTVIYIPAIAFNQVSGINLYVIIVVTCTVCIFYTTVGGLKAVVWTDALQFFMMLAAVFSVIFAGGFVDIWSAAERGKRIIIFDLNPSPFERLSFWSVSIGLTFQMIASICISPTVVQRCLSLPDYSKVKRSLIIFLAGIVLFNLCAHITGLQMYAKYETCDPFLAGLTRKIDQVLPYFVMDVGSGIPGLPGLFIAGIFAAAMSTMSSTLNTLSGTIYEDFLKSHFSGASDKKVSNIMKWIVVILGLILVVLVVLVDKLGQVYELSLILSSVTAGTMLGIFTMGMTCRSANTKGIIAGSIVSVLVVGFAIVGAQNVKVNSMLPLRVDGCNITNVINMDVFNSTQITQATSPILETNTSASEAFWLFRISFMYYAFIGFALVFIVGYPISLMTGKGKHIDDVLLLPYKRISTEYERL</sequence>
<feature type="transmembrane region" description="Helical" evidence="12">
    <location>
        <begin position="163"/>
        <end position="185"/>
    </location>
</feature>